<accession>A0A830GRS6</accession>
<dbReference type="GO" id="GO:0016301">
    <property type="term" value="F:kinase activity"/>
    <property type="evidence" value="ECO:0007669"/>
    <property type="project" value="UniProtKB-KW"/>
</dbReference>
<evidence type="ECO:0000256" key="1">
    <source>
        <dbReference type="HAMAP-Rule" id="MF_02131"/>
    </source>
</evidence>
<dbReference type="GO" id="GO:0003848">
    <property type="term" value="F:2-amino-4-hydroxy-6-hydroxymethyldihydropteridine diphosphokinase activity"/>
    <property type="evidence" value="ECO:0007669"/>
    <property type="project" value="UniProtKB-UniRule"/>
</dbReference>
<dbReference type="OrthoDB" id="34207at2157"/>
<dbReference type="GO" id="GO:0000287">
    <property type="term" value="F:magnesium ion binding"/>
    <property type="evidence" value="ECO:0007669"/>
    <property type="project" value="UniProtKB-UniRule"/>
</dbReference>
<dbReference type="InterPro" id="IPR027510">
    <property type="entry name" value="HMPDK_MptE"/>
</dbReference>
<dbReference type="Proteomes" id="UP000610960">
    <property type="component" value="Unassembled WGS sequence"/>
</dbReference>
<dbReference type="HAMAP" id="MF_02131">
    <property type="entry name" value="HMPDK_arch"/>
    <property type="match status" value="1"/>
</dbReference>
<keyword evidence="1" id="KW-0067">ATP-binding</keyword>
<protein>
    <recommendedName>
        <fullName evidence="1">6-hydroxymethyl-7,8-dihydropterin pyrophosphokinase</fullName>
        <shortName evidence="1">HPPK</shortName>
        <ecNumber evidence="1">2.7.6.3</ecNumber>
    </recommendedName>
    <alternativeName>
        <fullName evidence="1">2-amino-4-hydroxy-6-hydroxymethyldihydropteridine pyrophosphokinase</fullName>
    </alternativeName>
    <alternativeName>
        <fullName evidence="1">6-hydroxymethyl-7,8-dihydropterin diphosphokinase</fullName>
        <shortName evidence="1">6-HMPDK</shortName>
    </alternativeName>
    <alternativeName>
        <fullName evidence="1">7,8-dihydro-6-hydroxymethylpterin diphosphokinase</fullName>
    </alternativeName>
    <alternativeName>
        <fullName evidence="1">7,8-dihydro-6-hydroxymethylpterin pyrophosphokinase</fullName>
        <shortName evidence="1">PPPK</shortName>
    </alternativeName>
</protein>
<comment type="cofactor">
    <cofactor evidence="1">
        <name>Mg(2+)</name>
        <dbReference type="ChEBI" id="CHEBI:18420"/>
    </cofactor>
</comment>
<evidence type="ECO:0000313" key="4">
    <source>
        <dbReference type="Proteomes" id="UP000610960"/>
    </source>
</evidence>
<keyword evidence="1" id="KW-0808">Transferase</keyword>
<organism evidence="3 4">
    <name type="scientific">Thermocladium modestius</name>
    <dbReference type="NCBI Taxonomy" id="62609"/>
    <lineage>
        <taxon>Archaea</taxon>
        <taxon>Thermoproteota</taxon>
        <taxon>Thermoprotei</taxon>
        <taxon>Thermoproteales</taxon>
        <taxon>Thermoproteaceae</taxon>
        <taxon>Thermocladium</taxon>
    </lineage>
</organism>
<evidence type="ECO:0000259" key="2">
    <source>
        <dbReference type="Pfam" id="PF01973"/>
    </source>
</evidence>
<feature type="domain" description="6-hydroxymethylpterin diphosphokinase MptE-like" evidence="2">
    <location>
        <begin position="65"/>
        <end position="173"/>
    </location>
</feature>
<dbReference type="Pfam" id="PF01973">
    <property type="entry name" value="MptE-like"/>
    <property type="match status" value="1"/>
</dbReference>
<dbReference type="EC" id="2.7.6.3" evidence="1"/>
<dbReference type="PANTHER" id="PTHR39648">
    <property type="entry name" value="6-HYDROXYMETHYL-7,8-DIHYDROPTERIN PYROPHOSPHOKINASE"/>
    <property type="match status" value="1"/>
</dbReference>
<dbReference type="AlphaFoldDB" id="A0A830GRS6"/>
<comment type="caution">
    <text evidence="3">The sequence shown here is derived from an EMBL/GenBank/DDBJ whole genome shotgun (WGS) entry which is preliminary data.</text>
</comment>
<dbReference type="InterPro" id="IPR002826">
    <property type="entry name" value="MptE-like"/>
</dbReference>
<keyword evidence="1" id="KW-0460">Magnesium</keyword>
<reference evidence="3" key="1">
    <citation type="journal article" date="2014" name="Int. J. Syst. Evol. Microbiol.">
        <title>Complete genome sequence of Corynebacterium casei LMG S-19264T (=DSM 44701T), isolated from a smear-ripened cheese.</title>
        <authorList>
            <consortium name="US DOE Joint Genome Institute (JGI-PGF)"/>
            <person name="Walter F."/>
            <person name="Albersmeier A."/>
            <person name="Kalinowski J."/>
            <person name="Ruckert C."/>
        </authorList>
    </citation>
    <scope>NUCLEOTIDE SEQUENCE</scope>
    <source>
        <strain evidence="3">JCM 10088</strain>
    </source>
</reference>
<dbReference type="RefSeq" id="WP_188595613.1">
    <property type="nucleotide sequence ID" value="NZ_BMNL01000001.1"/>
</dbReference>
<keyword evidence="1" id="KW-0547">Nucleotide-binding</keyword>
<name>A0A830GRS6_9CREN</name>
<sequence>MGLVLDPLEYELTRAIYSRIPGLNFSGDAVAAREAPQFCNSPLSDLRGLDWSEVTIVMPALAEKPRQRGLIIAVEGRSLSILSGMGIRPDVVVTDFDFEPEKLIGYDGVVLGHAHGDNMGIFKGYAGRMARIIPTVQSWPTGCSILPPGFTDGDRAAYIAAYMGARIIHVYGFKPDVVIKRDDAVKRAKLDVAKIFMNRVARIVDVKIY</sequence>
<dbReference type="GO" id="GO:0005524">
    <property type="term" value="F:ATP binding"/>
    <property type="evidence" value="ECO:0007669"/>
    <property type="project" value="UniProtKB-UniRule"/>
</dbReference>
<keyword evidence="1" id="KW-0418">Kinase</keyword>
<proteinExistence type="inferred from homology"/>
<evidence type="ECO:0000313" key="3">
    <source>
        <dbReference type="EMBL" id="GGP19217.1"/>
    </source>
</evidence>
<reference evidence="3" key="2">
    <citation type="submission" date="2020-09" db="EMBL/GenBank/DDBJ databases">
        <authorList>
            <person name="Sun Q."/>
            <person name="Ohkuma M."/>
        </authorList>
    </citation>
    <scope>NUCLEOTIDE SEQUENCE</scope>
    <source>
        <strain evidence="3">JCM 10088</strain>
    </source>
</reference>
<gene>
    <name evidence="1" type="primary">mptE</name>
    <name evidence="3" type="ORF">GCM10007981_02010</name>
</gene>
<dbReference type="PANTHER" id="PTHR39648:SF1">
    <property type="entry name" value="6-HYDROXYMETHYL-7,8-DIHYDROPTERIN PYROPHOSPHOKINASE"/>
    <property type="match status" value="1"/>
</dbReference>
<dbReference type="EMBL" id="BMNL01000001">
    <property type="protein sequence ID" value="GGP19217.1"/>
    <property type="molecule type" value="Genomic_DNA"/>
</dbReference>
<keyword evidence="4" id="KW-1185">Reference proteome</keyword>
<comment type="similarity">
    <text evidence="1">Belongs to the archaeal 6-HMPDK family.</text>
</comment>
<comment type="catalytic activity">
    <reaction evidence="1">
        <text>6-hydroxymethyl-7,8-dihydropterin + ATP = (7,8-dihydropterin-6-yl)methyl diphosphate + AMP + H(+)</text>
        <dbReference type="Rhea" id="RHEA:11412"/>
        <dbReference type="ChEBI" id="CHEBI:15378"/>
        <dbReference type="ChEBI" id="CHEBI:30616"/>
        <dbReference type="ChEBI" id="CHEBI:44841"/>
        <dbReference type="ChEBI" id="CHEBI:72950"/>
        <dbReference type="ChEBI" id="CHEBI:456215"/>
        <dbReference type="EC" id="2.7.6.3"/>
    </reaction>
</comment>
<comment type="function">
    <text evidence="1">Catalyzes the transfer of diphosphate from ATP to 6-hydroxymethyl-7,8-dihydropterin (6-HMD), leading to 6-hydroxymethyl-7,8-dihydropterin diphosphate (6-HMDP).</text>
</comment>